<dbReference type="CDD" id="cd05233">
    <property type="entry name" value="SDR_c"/>
    <property type="match status" value="1"/>
</dbReference>
<dbReference type="Pfam" id="PF00106">
    <property type="entry name" value="adh_short"/>
    <property type="match status" value="1"/>
</dbReference>
<evidence type="ECO:0000313" key="5">
    <source>
        <dbReference type="Proteomes" id="UP001597046"/>
    </source>
</evidence>
<dbReference type="PRINTS" id="PR00081">
    <property type="entry name" value="GDHRDH"/>
</dbReference>
<name>A0ABW3MU77_9MICO</name>
<accession>A0ABW3MU77</accession>
<dbReference type="Gene3D" id="3.40.50.720">
    <property type="entry name" value="NAD(P)-binding Rossmann-like Domain"/>
    <property type="match status" value="1"/>
</dbReference>
<dbReference type="PANTHER" id="PTHR44196:SF2">
    <property type="entry name" value="SHORT-CHAIN DEHYDROGENASE-RELATED"/>
    <property type="match status" value="1"/>
</dbReference>
<keyword evidence="2 4" id="KW-0560">Oxidoreductase</keyword>
<dbReference type="EC" id="1.-.-.-" evidence="4"/>
<proteinExistence type="inferred from homology"/>
<organism evidence="4 5">
    <name type="scientific">Terrabacter terrigena</name>
    <dbReference type="NCBI Taxonomy" id="574718"/>
    <lineage>
        <taxon>Bacteria</taxon>
        <taxon>Bacillati</taxon>
        <taxon>Actinomycetota</taxon>
        <taxon>Actinomycetes</taxon>
        <taxon>Micrococcales</taxon>
        <taxon>Intrasporangiaceae</taxon>
        <taxon>Terrabacter</taxon>
    </lineage>
</organism>
<evidence type="ECO:0000256" key="3">
    <source>
        <dbReference type="RuleBase" id="RU000363"/>
    </source>
</evidence>
<keyword evidence="5" id="KW-1185">Reference proteome</keyword>
<comment type="similarity">
    <text evidence="1 3">Belongs to the short-chain dehydrogenases/reductases (SDR) family.</text>
</comment>
<reference evidence="5" key="1">
    <citation type="journal article" date="2019" name="Int. J. Syst. Evol. Microbiol.">
        <title>The Global Catalogue of Microorganisms (GCM) 10K type strain sequencing project: providing services to taxonomists for standard genome sequencing and annotation.</title>
        <authorList>
            <consortium name="The Broad Institute Genomics Platform"/>
            <consortium name="The Broad Institute Genome Sequencing Center for Infectious Disease"/>
            <person name="Wu L."/>
            <person name="Ma J."/>
        </authorList>
    </citation>
    <scope>NUCLEOTIDE SEQUENCE [LARGE SCALE GENOMIC DNA]</scope>
    <source>
        <strain evidence="5">CCUG 57508</strain>
    </source>
</reference>
<dbReference type="Proteomes" id="UP001597046">
    <property type="component" value="Unassembled WGS sequence"/>
</dbReference>
<dbReference type="EMBL" id="JBHTKH010000004">
    <property type="protein sequence ID" value="MFD1054248.1"/>
    <property type="molecule type" value="Genomic_DNA"/>
</dbReference>
<dbReference type="PRINTS" id="PR00080">
    <property type="entry name" value="SDRFAMILY"/>
</dbReference>
<dbReference type="PIRSF" id="PIRSF000126">
    <property type="entry name" value="11-beta-HSD1"/>
    <property type="match status" value="1"/>
</dbReference>
<dbReference type="SUPFAM" id="SSF51735">
    <property type="entry name" value="NAD(P)-binding Rossmann-fold domains"/>
    <property type="match status" value="1"/>
</dbReference>
<dbReference type="GO" id="GO:0016491">
    <property type="term" value="F:oxidoreductase activity"/>
    <property type="evidence" value="ECO:0007669"/>
    <property type="project" value="UniProtKB-KW"/>
</dbReference>
<sequence length="270" mass="28598">MPLDPATPARTRPTALVTGASAGIGREFARQLAARRHDLVLVARDVARLEELAGELRRDHGVDVEVLAADLSDRDALQRVADRLADPSRPVDLLVNNAGYGLKGRFLRNPVAVEEAAFDVLTRAVLVLSHAGATGMVERGHGAVVNVSSVAGYVASGTYSAAKSWVTVFTEGLSTELAGTGVTATALCPGFTNTEFQQRAGIAKPGPGFIWLDAPDLVSTCLADVAKGRVVSVPGWQYKTAVGLLKVLPRPLLRRGLRPQGPGGRARRRR</sequence>
<evidence type="ECO:0000313" key="4">
    <source>
        <dbReference type="EMBL" id="MFD1054248.1"/>
    </source>
</evidence>
<evidence type="ECO:0000256" key="1">
    <source>
        <dbReference type="ARBA" id="ARBA00006484"/>
    </source>
</evidence>
<comment type="caution">
    <text evidence="4">The sequence shown here is derived from an EMBL/GenBank/DDBJ whole genome shotgun (WGS) entry which is preliminary data.</text>
</comment>
<dbReference type="InterPro" id="IPR036291">
    <property type="entry name" value="NAD(P)-bd_dom_sf"/>
</dbReference>
<dbReference type="InterPro" id="IPR002347">
    <property type="entry name" value="SDR_fam"/>
</dbReference>
<gene>
    <name evidence="4" type="ORF">ACFQ2V_08015</name>
</gene>
<protein>
    <submittedName>
        <fullName evidence="4">SDR family NAD(P)-dependent oxidoreductase</fullName>
        <ecNumber evidence="4">1.-.-.-</ecNumber>
    </submittedName>
</protein>
<dbReference type="PANTHER" id="PTHR44196">
    <property type="entry name" value="DEHYDROGENASE/REDUCTASE SDR FAMILY MEMBER 7B"/>
    <property type="match status" value="1"/>
</dbReference>
<evidence type="ECO:0000256" key="2">
    <source>
        <dbReference type="ARBA" id="ARBA00023002"/>
    </source>
</evidence>
<dbReference type="RefSeq" id="WP_386052152.1">
    <property type="nucleotide sequence ID" value="NZ_JBHTKH010000004.1"/>
</dbReference>